<accession>A0ABU4HWZ9</accession>
<keyword evidence="1" id="KW-0472">Membrane</keyword>
<organism evidence="2 3">
    <name type="scientific">Conexibacter stalactiti</name>
    <dbReference type="NCBI Taxonomy" id="1940611"/>
    <lineage>
        <taxon>Bacteria</taxon>
        <taxon>Bacillati</taxon>
        <taxon>Actinomycetota</taxon>
        <taxon>Thermoleophilia</taxon>
        <taxon>Solirubrobacterales</taxon>
        <taxon>Conexibacteraceae</taxon>
        <taxon>Conexibacter</taxon>
    </lineage>
</organism>
<reference evidence="3" key="1">
    <citation type="submission" date="2023-07" db="EMBL/GenBank/DDBJ databases">
        <title>Conexibacter stalactiti sp. nov., isolated from stalactites in a lava cave and emended description of the genus Conexibacter.</title>
        <authorList>
            <person name="Lee S.D."/>
        </authorList>
    </citation>
    <scope>NUCLEOTIDE SEQUENCE [LARGE SCALE GENOMIC DNA]</scope>
    <source>
        <strain evidence="3">KCTC 39840</strain>
    </source>
</reference>
<sequence>MTEVLDTIERELLVAIRRSNARRRRRRTLGIFSGALFGVAAVAGGGVVATVSDTPIEQVLGGGGSASDSFKLAVGERPVRLAATDAAGTPWTVTMYRSQDEWIVLKALPDETVGRVPDTVGRSPLAIATELLDGPLLSIGPVAATRGAVTSYLLVGQVEAQVRTLSVTLGGRSLPAELSASGLRAPIEPPPPEDVLPEGRKMLEQVGDALELRSFAVTVPAGAIEAGTREIEPTVTTKLADGTVRREQTWPLCVSASCGFRPYELPDQDG</sequence>
<feature type="transmembrane region" description="Helical" evidence="1">
    <location>
        <begin position="28"/>
        <end position="49"/>
    </location>
</feature>
<keyword evidence="1" id="KW-1133">Transmembrane helix</keyword>
<dbReference type="RefSeq" id="WP_318600323.1">
    <property type="nucleotide sequence ID" value="NZ_JAWSTH010000106.1"/>
</dbReference>
<gene>
    <name evidence="2" type="ORF">R7226_26095</name>
</gene>
<keyword evidence="3" id="KW-1185">Reference proteome</keyword>
<keyword evidence="1" id="KW-0812">Transmembrane</keyword>
<dbReference type="EMBL" id="JAWSTH010000106">
    <property type="protein sequence ID" value="MDW5597852.1"/>
    <property type="molecule type" value="Genomic_DNA"/>
</dbReference>
<evidence type="ECO:0000313" key="2">
    <source>
        <dbReference type="EMBL" id="MDW5597852.1"/>
    </source>
</evidence>
<name>A0ABU4HWZ9_9ACTN</name>
<evidence type="ECO:0000313" key="3">
    <source>
        <dbReference type="Proteomes" id="UP001284601"/>
    </source>
</evidence>
<proteinExistence type="predicted"/>
<protein>
    <submittedName>
        <fullName evidence="2">Uncharacterized protein</fullName>
    </submittedName>
</protein>
<evidence type="ECO:0000256" key="1">
    <source>
        <dbReference type="SAM" id="Phobius"/>
    </source>
</evidence>
<comment type="caution">
    <text evidence="2">The sequence shown here is derived from an EMBL/GenBank/DDBJ whole genome shotgun (WGS) entry which is preliminary data.</text>
</comment>
<dbReference type="Proteomes" id="UP001284601">
    <property type="component" value="Unassembled WGS sequence"/>
</dbReference>